<keyword evidence="1" id="KW-1188">Viral release from host cell</keyword>
<name>A0A0V8JS61_9BACI</name>
<dbReference type="PANTHER" id="PTHR37813:SF1">
    <property type="entry name" value="FELS-2 PROPHAGE PROTEIN"/>
    <property type="match status" value="1"/>
</dbReference>
<dbReference type="SUPFAM" id="SSF53955">
    <property type="entry name" value="Lysozyme-like"/>
    <property type="match status" value="1"/>
</dbReference>
<dbReference type="PANTHER" id="PTHR37813">
    <property type="entry name" value="FELS-2 PROPHAGE PROTEIN"/>
    <property type="match status" value="1"/>
</dbReference>
<feature type="coiled-coil region" evidence="2">
    <location>
        <begin position="684"/>
        <end position="718"/>
    </location>
</feature>
<keyword evidence="2" id="KW-0175">Coiled coil</keyword>
<feature type="transmembrane region" description="Helical" evidence="3">
    <location>
        <begin position="560"/>
        <end position="581"/>
    </location>
</feature>
<organism evidence="6 7">
    <name type="scientific">Priestia veravalensis</name>
    <dbReference type="NCBI Taxonomy" id="1414648"/>
    <lineage>
        <taxon>Bacteria</taxon>
        <taxon>Bacillati</taxon>
        <taxon>Bacillota</taxon>
        <taxon>Bacilli</taxon>
        <taxon>Bacillales</taxon>
        <taxon>Bacillaceae</taxon>
        <taxon>Priestia</taxon>
    </lineage>
</organism>
<dbReference type="RefSeq" id="WP_062686158.1">
    <property type="nucleotide sequence ID" value="NZ_KQ758627.1"/>
</dbReference>
<dbReference type="SUPFAM" id="SSF57997">
    <property type="entry name" value="Tropomyosin"/>
    <property type="match status" value="1"/>
</dbReference>
<dbReference type="EMBL" id="LNQP01000001">
    <property type="protein sequence ID" value="KSU89809.1"/>
    <property type="molecule type" value="Genomic_DNA"/>
</dbReference>
<dbReference type="CDD" id="cd13402">
    <property type="entry name" value="LT_TF-like"/>
    <property type="match status" value="1"/>
</dbReference>
<dbReference type="InterPro" id="IPR008258">
    <property type="entry name" value="Transglycosylase_SLT_dom_1"/>
</dbReference>
<evidence type="ECO:0000256" key="2">
    <source>
        <dbReference type="SAM" id="Coils"/>
    </source>
</evidence>
<keyword evidence="7" id="KW-1185">Reference proteome</keyword>
<dbReference type="Gene3D" id="1.10.287.1490">
    <property type="match status" value="1"/>
</dbReference>
<feature type="domain" description="Phage tail tape measure protein" evidence="5">
    <location>
        <begin position="208"/>
        <end position="404"/>
    </location>
</feature>
<evidence type="ECO:0000313" key="7">
    <source>
        <dbReference type="Proteomes" id="UP000053681"/>
    </source>
</evidence>
<reference evidence="6 7" key="1">
    <citation type="submission" date="2015-11" db="EMBL/GenBank/DDBJ databases">
        <title>Bacillus caseinolyticus sp nov.</title>
        <authorList>
            <person name="Dastager S.G."/>
            <person name="Mawlankar R."/>
        </authorList>
    </citation>
    <scope>NUCLEOTIDE SEQUENCE [LARGE SCALE GENOMIC DNA]</scope>
    <source>
        <strain evidence="6 7">SGD-V-76</strain>
    </source>
</reference>
<protein>
    <recommendedName>
        <fullName evidence="8">Phage tail tape measure protein domain-containing protein</fullName>
    </recommendedName>
</protein>
<feature type="transmembrane region" description="Helical" evidence="3">
    <location>
        <begin position="532"/>
        <end position="554"/>
    </location>
</feature>
<dbReference type="InterPro" id="IPR010090">
    <property type="entry name" value="Phage_tape_meas"/>
</dbReference>
<keyword evidence="3" id="KW-1133">Transmembrane helix</keyword>
<evidence type="ECO:0000313" key="6">
    <source>
        <dbReference type="EMBL" id="KSU89809.1"/>
    </source>
</evidence>
<evidence type="ECO:0008006" key="8">
    <source>
        <dbReference type="Google" id="ProtNLM"/>
    </source>
</evidence>
<dbReference type="Pfam" id="PF01464">
    <property type="entry name" value="SLT"/>
    <property type="match status" value="1"/>
</dbReference>
<accession>A0A0V8JS61</accession>
<keyword evidence="3" id="KW-0472">Membrane</keyword>
<comment type="caution">
    <text evidence="6">The sequence shown here is derived from an EMBL/GenBank/DDBJ whole genome shotgun (WGS) entry which is preliminary data.</text>
</comment>
<evidence type="ECO:0000259" key="5">
    <source>
        <dbReference type="Pfam" id="PF10145"/>
    </source>
</evidence>
<feature type="domain" description="Transglycosylase SLT" evidence="4">
    <location>
        <begin position="1073"/>
        <end position="1152"/>
    </location>
</feature>
<keyword evidence="3" id="KW-0812">Transmembrane</keyword>
<dbReference type="Proteomes" id="UP000053681">
    <property type="component" value="Unassembled WGS sequence"/>
</dbReference>
<evidence type="ECO:0000256" key="1">
    <source>
        <dbReference type="ARBA" id="ARBA00022612"/>
    </source>
</evidence>
<feature type="coiled-coil region" evidence="2">
    <location>
        <begin position="47"/>
        <end position="151"/>
    </location>
</feature>
<proteinExistence type="predicted"/>
<evidence type="ECO:0000259" key="4">
    <source>
        <dbReference type="Pfam" id="PF01464"/>
    </source>
</evidence>
<gene>
    <name evidence="6" type="ORF">AS180_00115</name>
</gene>
<dbReference type="Gene3D" id="1.10.530.10">
    <property type="match status" value="1"/>
</dbReference>
<dbReference type="Pfam" id="PF10145">
    <property type="entry name" value="PhageMin_Tail"/>
    <property type="match status" value="1"/>
</dbReference>
<sequence length="1297" mass="140819">MVMGAGEVGRLKVNLALDSGDFTKNMAATNRSLKLLDADLKAAESGLGNFENGLDQLKTKSANLTQQFQIQQTRVQELNRRYEELVRTKGENSKEAQNMLIRQRKAVEQMRKVEKALKGVNDKIEDESNQLNILKKRADEAAQQMDELGQKAGAAGSAFTPVVAGIGAALLKIANDVDSSQARIQAQLGVTGKEAEKLTKEARDIWSDGFGESMEDVTRGLVQVKHNIKGLNDGELKKVTKDALVLADVFEADVNEVTRAGGNVMKGFGVDSKKAFDLMAYGAQNGLNFSNEMFDNLSEYAPLFAKMGFSADEYFQLLINGSEAGVYNLDYINDAMKEMQIRLKDGSKTTSEAMGQLSSSTQQVWKDYLVGKSTVKDVSNAVLSELKGMDDQTLANQIGVDLYGTKWEDLESDAMYALGGIDGKLKGVDGSMQKTSKAIEESFGVRVKAAWRESQEALEPLGEILLEMAERHLPKIEKAVESVATRFDNMSPVAQDATLAIGGLLFVGGPLVKTFGWLASGASKVVPWIARLGGGAAIAGGAMTGAAGGAGVLATAASVLTGPIGIAIASVVALGTAAVVLDKELDKPVIKSKIFGDEVSKSTQKAVGAYLKMDEDASMALTNMFATQEVITDENLNSLVGKYDKMGNSILASMDKNHAKQLEKTQNLFANTSALTAEEEANVLKKMNDNHANKQLKVQEYEAKIQEIMNTAKEQKRALTESEKITINGIQEQMRTMAVQTMSKSAEEQKFILSNLKEQSGVITAEQAAKVVQNSIKQRDKSVAEAEKQYKDTVMQITYMRDVTGELTTEQANRLIKEAERSRDNAVSTAEDMHKKVVKEAQGQAEEHVDKINWETGEVNSGWDMMWNKVDSIWTSIKGIFGIKEEKKKSKSKSSSAPRVQKGVVRGAYAKGTPSSGHPGGLAIVSEKGRELIHEPGIGTYLSGSNGAEMRYLRKGASVLPNHHTEKLLKNYGFPGYENGVGDYFEAIMKGPSALWDAVTSKVSDFKDSLIPAWFRKASGSPTKAIKDMALDKIQSLIDNFSFGGFGLGQEYAGQGAAMARAAITQALKILNKPMSLLGPLMTIAKKESGFNPNAINNWDINAKRGDPSVGLFQVIGSTFKRWMMPGHGNRRNPLDSALAAIRYMDGRYGGVMGHPGIKSMSRGGGYKPYFKGGIASHPQAATLAENGYPEFILTTEPAYRDRNKTLWTQAGKALGMFDDSNQALAISSHSHSNNIQYSDFGNEEELALLKEQNDLLRIIASKNSSFTAEIDGKVLVDFIEDEQAINGSIRAIWGNK</sequence>
<evidence type="ECO:0000256" key="3">
    <source>
        <dbReference type="SAM" id="Phobius"/>
    </source>
</evidence>
<dbReference type="InterPro" id="IPR023346">
    <property type="entry name" value="Lysozyme-like_dom_sf"/>
</dbReference>